<accession>A0AC60QYL4</accession>
<organism evidence="1 2">
    <name type="scientific">Ixodes persulcatus</name>
    <name type="common">Taiga tick</name>
    <dbReference type="NCBI Taxonomy" id="34615"/>
    <lineage>
        <taxon>Eukaryota</taxon>
        <taxon>Metazoa</taxon>
        <taxon>Ecdysozoa</taxon>
        <taxon>Arthropoda</taxon>
        <taxon>Chelicerata</taxon>
        <taxon>Arachnida</taxon>
        <taxon>Acari</taxon>
        <taxon>Parasitiformes</taxon>
        <taxon>Ixodida</taxon>
        <taxon>Ixodoidea</taxon>
        <taxon>Ixodidae</taxon>
        <taxon>Ixodinae</taxon>
        <taxon>Ixodes</taxon>
    </lineage>
</organism>
<dbReference type="EMBL" id="JABSTQ010001484">
    <property type="protein sequence ID" value="KAG0444776.1"/>
    <property type="molecule type" value="Genomic_DNA"/>
</dbReference>
<gene>
    <name evidence="1" type="ORF">HPB47_013390</name>
</gene>
<comment type="caution">
    <text evidence="1">The sequence shown here is derived from an EMBL/GenBank/DDBJ whole genome shotgun (WGS) entry which is preliminary data.</text>
</comment>
<evidence type="ECO:0000313" key="1">
    <source>
        <dbReference type="EMBL" id="KAG0444776.1"/>
    </source>
</evidence>
<name>A0AC60QYL4_IXOPE</name>
<proteinExistence type="predicted"/>
<sequence>MRVTYNSTTTVKTGRKRVTIERKEWDTVPNYLRIGGHWASFDYSDIKWVCRRCPLEGHIQVNCTTEHCDQCAVFGHATDGFTSECRRCGGSHATVNCVGRRSYSSIVAGAASADFPALSFAHEVTPPRPAPRLERSQPQPSPKPTSTRRTPSPNCQKDEGPRLRCRTSLVRRSARRNPSHRLSAADPYTSSTASALSLRRRSRLIHVVRGTTSTV</sequence>
<reference evidence="1 2" key="1">
    <citation type="journal article" date="2020" name="Cell">
        <title>Large-Scale Comparative Analyses of Tick Genomes Elucidate Their Genetic Diversity and Vector Capacities.</title>
        <authorList>
            <consortium name="Tick Genome and Microbiome Consortium (TIGMIC)"/>
            <person name="Jia N."/>
            <person name="Wang J."/>
            <person name="Shi W."/>
            <person name="Du L."/>
            <person name="Sun Y."/>
            <person name="Zhan W."/>
            <person name="Jiang J.F."/>
            <person name="Wang Q."/>
            <person name="Zhang B."/>
            <person name="Ji P."/>
            <person name="Bell-Sakyi L."/>
            <person name="Cui X.M."/>
            <person name="Yuan T.T."/>
            <person name="Jiang B.G."/>
            <person name="Yang W.F."/>
            <person name="Lam T.T."/>
            <person name="Chang Q.C."/>
            <person name="Ding S.J."/>
            <person name="Wang X.J."/>
            <person name="Zhu J.G."/>
            <person name="Ruan X.D."/>
            <person name="Zhao L."/>
            <person name="Wei J.T."/>
            <person name="Ye R.Z."/>
            <person name="Que T.C."/>
            <person name="Du C.H."/>
            <person name="Zhou Y.H."/>
            <person name="Cheng J.X."/>
            <person name="Dai P.F."/>
            <person name="Guo W.B."/>
            <person name="Han X.H."/>
            <person name="Huang E.J."/>
            <person name="Li L.F."/>
            <person name="Wei W."/>
            <person name="Gao Y.C."/>
            <person name="Liu J.Z."/>
            <person name="Shao H.Z."/>
            <person name="Wang X."/>
            <person name="Wang C.C."/>
            <person name="Yang T.C."/>
            <person name="Huo Q.B."/>
            <person name="Li W."/>
            <person name="Chen H.Y."/>
            <person name="Chen S.E."/>
            <person name="Zhou L.G."/>
            <person name="Ni X.B."/>
            <person name="Tian J.H."/>
            <person name="Sheng Y."/>
            <person name="Liu T."/>
            <person name="Pan Y.S."/>
            <person name="Xia L.Y."/>
            <person name="Li J."/>
            <person name="Zhao F."/>
            <person name="Cao W.C."/>
        </authorList>
    </citation>
    <scope>NUCLEOTIDE SEQUENCE [LARGE SCALE GENOMIC DNA]</scope>
    <source>
        <strain evidence="1">Iper-2018</strain>
    </source>
</reference>
<evidence type="ECO:0000313" key="2">
    <source>
        <dbReference type="Proteomes" id="UP000805193"/>
    </source>
</evidence>
<keyword evidence="2" id="KW-1185">Reference proteome</keyword>
<protein>
    <submittedName>
        <fullName evidence="1">Uncharacterized protein</fullName>
    </submittedName>
</protein>
<dbReference type="Proteomes" id="UP000805193">
    <property type="component" value="Unassembled WGS sequence"/>
</dbReference>